<comment type="caution">
    <text evidence="1">The sequence shown here is derived from an EMBL/GenBank/DDBJ whole genome shotgun (WGS) entry which is preliminary data.</text>
</comment>
<dbReference type="Proteomes" id="UP000256220">
    <property type="component" value="Unassembled WGS sequence"/>
</dbReference>
<protein>
    <submittedName>
        <fullName evidence="1">Uncharacterized protein</fullName>
    </submittedName>
</protein>
<name>A0A2P2FP11_AMYLU</name>
<evidence type="ECO:0000313" key="2">
    <source>
        <dbReference type="Proteomes" id="UP000256220"/>
    </source>
</evidence>
<evidence type="ECO:0000313" key="1">
    <source>
        <dbReference type="EMBL" id="KFU78459.1"/>
    </source>
</evidence>
<reference evidence="1 2" key="1">
    <citation type="journal article" date="2014" name="Genome Announc.">
        <title>Draft Genome Sequence of Amycolatopsis lurida NRRL 2430, Producer of the Glycopeptide Family Antibiotic Ristocetin.</title>
        <authorList>
            <person name="Kwun M.J."/>
            <person name="Hong H.J."/>
        </authorList>
    </citation>
    <scope>NUCLEOTIDE SEQUENCE [LARGE SCALE GENOMIC DNA]</scope>
    <source>
        <strain evidence="1 2">NRRL 2430</strain>
    </source>
</reference>
<dbReference type="RefSeq" id="WP_091598849.1">
    <property type="nucleotide sequence ID" value="NZ_JFBM01000024.1"/>
</dbReference>
<keyword evidence="2" id="KW-1185">Reference proteome</keyword>
<sequence>MIAVKRTNPTEDVMSAAHHCLAAENFFARAKELYDEIADVPGKRNGFHRRLAKKLERSYRTYLEWARFHLQMAEAITQGSNLVLTYNRASSTLDPRLLGTDVAHEVVCWDGFIGGQPRDGRERWLTKPGAADAEY</sequence>
<accession>A0A2P2FP11</accession>
<proteinExistence type="predicted"/>
<dbReference type="AlphaFoldDB" id="A0A2P2FP11"/>
<gene>
    <name evidence="1" type="ORF">BB31_25130</name>
</gene>
<organism evidence="1 2">
    <name type="scientific">Amycolatopsis lurida NRRL 2430</name>
    <dbReference type="NCBI Taxonomy" id="1460371"/>
    <lineage>
        <taxon>Bacteria</taxon>
        <taxon>Bacillati</taxon>
        <taxon>Actinomycetota</taxon>
        <taxon>Actinomycetes</taxon>
        <taxon>Pseudonocardiales</taxon>
        <taxon>Pseudonocardiaceae</taxon>
        <taxon>Amycolatopsis</taxon>
    </lineage>
</organism>
<dbReference type="EMBL" id="JFBM01000024">
    <property type="protein sequence ID" value="KFU78459.1"/>
    <property type="molecule type" value="Genomic_DNA"/>
</dbReference>